<organism evidence="3 4">
    <name type="scientific">Feifania hominis</name>
    <dbReference type="NCBI Taxonomy" id="2763660"/>
    <lineage>
        <taxon>Bacteria</taxon>
        <taxon>Bacillati</taxon>
        <taxon>Bacillota</taxon>
        <taxon>Clostridia</taxon>
        <taxon>Eubacteriales</taxon>
        <taxon>Feifaniaceae</taxon>
        <taxon>Feifania</taxon>
    </lineage>
</organism>
<evidence type="ECO:0000256" key="1">
    <source>
        <dbReference type="SAM" id="MobiDB-lite"/>
    </source>
</evidence>
<feature type="region of interest" description="Disordered" evidence="1">
    <location>
        <begin position="54"/>
        <end position="75"/>
    </location>
</feature>
<evidence type="ECO:0000313" key="4">
    <source>
        <dbReference type="Proteomes" id="UP000620366"/>
    </source>
</evidence>
<dbReference type="RefSeq" id="WP_249301735.1">
    <property type="nucleotide sequence ID" value="NZ_JACRSP010000006.1"/>
</dbReference>
<keyword evidence="2" id="KW-1133">Transmembrane helix</keyword>
<proteinExistence type="predicted"/>
<sequence length="101" mass="11100">MFEIGFLILCILLPGAAFFAFALGYHAGRRVRRELNIGPRPLFYGTPNRTAVPLGRSSRAANEAGDQPTQLSGAHCDEARARAIHDNIENYGTGRKQEDVE</sequence>
<comment type="caution">
    <text evidence="3">The sequence shown here is derived from an EMBL/GenBank/DDBJ whole genome shotgun (WGS) entry which is preliminary data.</text>
</comment>
<reference evidence="3" key="1">
    <citation type="submission" date="2020-08" db="EMBL/GenBank/DDBJ databases">
        <title>Genome public.</title>
        <authorList>
            <person name="Liu C."/>
            <person name="Sun Q."/>
        </authorList>
    </citation>
    <scope>NUCLEOTIDE SEQUENCE</scope>
    <source>
        <strain evidence="3">BX7</strain>
    </source>
</reference>
<evidence type="ECO:0000256" key="2">
    <source>
        <dbReference type="SAM" id="Phobius"/>
    </source>
</evidence>
<keyword evidence="4" id="KW-1185">Reference proteome</keyword>
<name>A0A926HW23_9FIRM</name>
<keyword evidence="2" id="KW-0812">Transmembrane</keyword>
<keyword evidence="2" id="KW-0472">Membrane</keyword>
<accession>A0A926HW23</accession>
<feature type="transmembrane region" description="Helical" evidence="2">
    <location>
        <begin position="6"/>
        <end position="25"/>
    </location>
</feature>
<dbReference type="EMBL" id="JACRSP010000006">
    <property type="protein sequence ID" value="MBC8537246.1"/>
    <property type="molecule type" value="Genomic_DNA"/>
</dbReference>
<dbReference type="AlphaFoldDB" id="A0A926HW23"/>
<evidence type="ECO:0000313" key="3">
    <source>
        <dbReference type="EMBL" id="MBC8537246.1"/>
    </source>
</evidence>
<protein>
    <submittedName>
        <fullName evidence="3">Uncharacterized protein</fullName>
    </submittedName>
</protein>
<gene>
    <name evidence="3" type="ORF">H8695_11160</name>
</gene>
<dbReference type="Proteomes" id="UP000620366">
    <property type="component" value="Unassembled WGS sequence"/>
</dbReference>